<gene>
    <name evidence="2" type="ORF">NC653_011024</name>
</gene>
<proteinExistence type="predicted"/>
<accession>A0AAD6R107</accession>
<evidence type="ECO:0000256" key="1">
    <source>
        <dbReference type="SAM" id="Phobius"/>
    </source>
</evidence>
<comment type="caution">
    <text evidence="2">The sequence shown here is derived from an EMBL/GenBank/DDBJ whole genome shotgun (WGS) entry which is preliminary data.</text>
</comment>
<protein>
    <submittedName>
        <fullName evidence="2">Uncharacterized protein</fullName>
    </submittedName>
</protein>
<name>A0AAD6R107_9ROSI</name>
<keyword evidence="3" id="KW-1185">Reference proteome</keyword>
<organism evidence="2 3">
    <name type="scientific">Populus alba x Populus x berolinensis</name>
    <dbReference type="NCBI Taxonomy" id="444605"/>
    <lineage>
        <taxon>Eukaryota</taxon>
        <taxon>Viridiplantae</taxon>
        <taxon>Streptophyta</taxon>
        <taxon>Embryophyta</taxon>
        <taxon>Tracheophyta</taxon>
        <taxon>Spermatophyta</taxon>
        <taxon>Magnoliopsida</taxon>
        <taxon>eudicotyledons</taxon>
        <taxon>Gunneridae</taxon>
        <taxon>Pentapetalae</taxon>
        <taxon>rosids</taxon>
        <taxon>fabids</taxon>
        <taxon>Malpighiales</taxon>
        <taxon>Salicaceae</taxon>
        <taxon>Saliceae</taxon>
        <taxon>Populus</taxon>
    </lineage>
</organism>
<dbReference type="EMBL" id="JAQIZT010000004">
    <property type="protein sequence ID" value="KAJ7000409.1"/>
    <property type="molecule type" value="Genomic_DNA"/>
</dbReference>
<keyword evidence="1" id="KW-1133">Transmembrane helix</keyword>
<reference evidence="2 3" key="1">
    <citation type="journal article" date="2023" name="Mol. Ecol. Resour.">
        <title>Chromosome-level genome assembly of a triploid poplar Populus alba 'Berolinensis'.</title>
        <authorList>
            <person name="Chen S."/>
            <person name="Yu Y."/>
            <person name="Wang X."/>
            <person name="Wang S."/>
            <person name="Zhang T."/>
            <person name="Zhou Y."/>
            <person name="He R."/>
            <person name="Meng N."/>
            <person name="Wang Y."/>
            <person name="Liu W."/>
            <person name="Liu Z."/>
            <person name="Liu J."/>
            <person name="Guo Q."/>
            <person name="Huang H."/>
            <person name="Sederoff R.R."/>
            <person name="Wang G."/>
            <person name="Qu G."/>
            <person name="Chen S."/>
        </authorList>
    </citation>
    <scope>NUCLEOTIDE SEQUENCE [LARGE SCALE GENOMIC DNA]</scope>
    <source>
        <strain evidence="2">SC-2020</strain>
    </source>
</reference>
<dbReference type="Proteomes" id="UP001164929">
    <property type="component" value="Chromosome 4"/>
</dbReference>
<evidence type="ECO:0000313" key="3">
    <source>
        <dbReference type="Proteomes" id="UP001164929"/>
    </source>
</evidence>
<keyword evidence="1" id="KW-0472">Membrane</keyword>
<keyword evidence="1" id="KW-0812">Transmembrane</keyword>
<evidence type="ECO:0000313" key="2">
    <source>
        <dbReference type="EMBL" id="KAJ7000409.1"/>
    </source>
</evidence>
<dbReference type="AlphaFoldDB" id="A0AAD6R107"/>
<feature type="transmembrane region" description="Helical" evidence="1">
    <location>
        <begin position="15"/>
        <end position="34"/>
    </location>
</feature>
<sequence length="64" mass="7600">MLTVTQMMKCRLTCLLSWQEITTFAGWLLLIRILELMTRHTRWRKGSTAHMGHMRSPIIAFRPQ</sequence>